<keyword evidence="2" id="KW-1133">Transmembrane helix</keyword>
<evidence type="ECO:0000256" key="2">
    <source>
        <dbReference type="SAM" id="Phobius"/>
    </source>
</evidence>
<evidence type="ECO:0000256" key="1">
    <source>
        <dbReference type="SAM" id="MobiDB-lite"/>
    </source>
</evidence>
<feature type="region of interest" description="Disordered" evidence="1">
    <location>
        <begin position="176"/>
        <end position="202"/>
    </location>
</feature>
<keyword evidence="2" id="KW-0812">Transmembrane</keyword>
<dbReference type="Proteomes" id="UP001159427">
    <property type="component" value="Unassembled WGS sequence"/>
</dbReference>
<feature type="transmembrane region" description="Helical" evidence="2">
    <location>
        <begin position="6"/>
        <end position="30"/>
    </location>
</feature>
<keyword evidence="2" id="KW-0472">Membrane</keyword>
<dbReference type="EMBL" id="CALNXI010001470">
    <property type="protein sequence ID" value="CAH3170044.1"/>
    <property type="molecule type" value="Genomic_DNA"/>
</dbReference>
<organism evidence="3 4">
    <name type="scientific">Porites evermanni</name>
    <dbReference type="NCBI Taxonomy" id="104178"/>
    <lineage>
        <taxon>Eukaryota</taxon>
        <taxon>Metazoa</taxon>
        <taxon>Cnidaria</taxon>
        <taxon>Anthozoa</taxon>
        <taxon>Hexacorallia</taxon>
        <taxon>Scleractinia</taxon>
        <taxon>Fungiina</taxon>
        <taxon>Poritidae</taxon>
        <taxon>Porites</taxon>
    </lineage>
</organism>
<proteinExistence type="predicted"/>
<sequence length="202" mass="22920">MKIPSFVGPLVSAVLFLLVLFAFWFYYCYLKPKRQRKKNRGCNNTANPESPSLSECHSRAATKSSSYDEECFYGYGSGLSAYSAGYCFHGGFPMVNLTSYEQRWQPPKKMRDQASLFNTKIEQCNKQNKACCELRVDDIIKARIAKKPCISRQLSSESHGARKSCHLQVIQECEEEKEENEEKSEIKDKHLGSGGVNDFVAT</sequence>
<evidence type="ECO:0000313" key="4">
    <source>
        <dbReference type="Proteomes" id="UP001159427"/>
    </source>
</evidence>
<protein>
    <submittedName>
        <fullName evidence="3">Uncharacterized protein</fullName>
    </submittedName>
</protein>
<reference evidence="3 4" key="1">
    <citation type="submission" date="2022-05" db="EMBL/GenBank/DDBJ databases">
        <authorList>
            <consortium name="Genoscope - CEA"/>
            <person name="William W."/>
        </authorList>
    </citation>
    <scope>NUCLEOTIDE SEQUENCE [LARGE SCALE GENOMIC DNA]</scope>
</reference>
<comment type="caution">
    <text evidence="3">The sequence shown here is derived from an EMBL/GenBank/DDBJ whole genome shotgun (WGS) entry which is preliminary data.</text>
</comment>
<name>A0ABN8QT98_9CNID</name>
<evidence type="ECO:0000313" key="3">
    <source>
        <dbReference type="EMBL" id="CAH3170044.1"/>
    </source>
</evidence>
<keyword evidence="4" id="KW-1185">Reference proteome</keyword>
<gene>
    <name evidence="3" type="ORF">PEVE_00007113</name>
</gene>
<accession>A0ABN8QT98</accession>